<dbReference type="PRINTS" id="PR00149">
    <property type="entry name" value="FUMRATELYASE"/>
</dbReference>
<dbReference type="GO" id="GO:0042450">
    <property type="term" value="P:L-arginine biosynthetic process via ornithine"/>
    <property type="evidence" value="ECO:0007669"/>
    <property type="project" value="UniProtKB-UniRule"/>
</dbReference>
<dbReference type="EMBL" id="JACIJS010000005">
    <property type="protein sequence ID" value="MBB5516042.1"/>
    <property type="molecule type" value="Genomic_DNA"/>
</dbReference>
<evidence type="ECO:0000256" key="2">
    <source>
        <dbReference type="ARBA" id="ARBA00004941"/>
    </source>
</evidence>
<dbReference type="GO" id="GO:0004056">
    <property type="term" value="F:argininosuccinate lyase activity"/>
    <property type="evidence" value="ECO:0007669"/>
    <property type="project" value="UniProtKB-UniRule"/>
</dbReference>
<dbReference type="PANTHER" id="PTHR43814">
    <property type="entry name" value="ARGININOSUCCINATE LYASE"/>
    <property type="match status" value="1"/>
</dbReference>
<comment type="subcellular location">
    <subcellularLocation>
        <location evidence="7">Cytoplasm</location>
    </subcellularLocation>
</comment>
<dbReference type="GO" id="GO:0005829">
    <property type="term" value="C:cytosol"/>
    <property type="evidence" value="ECO:0007669"/>
    <property type="project" value="TreeGrafter"/>
</dbReference>
<dbReference type="NCBIfam" id="TIGR00838">
    <property type="entry name" value="argH"/>
    <property type="match status" value="1"/>
</dbReference>
<protein>
    <recommendedName>
        <fullName evidence="3 7">Argininosuccinate lyase</fullName>
        <shortName evidence="7">ASAL</shortName>
        <ecNumber evidence="3 7">4.3.2.1</ecNumber>
    </recommendedName>
    <alternativeName>
        <fullName evidence="7">Arginosuccinase</fullName>
    </alternativeName>
</protein>
<evidence type="ECO:0000256" key="6">
    <source>
        <dbReference type="ARBA" id="ARBA00023239"/>
    </source>
</evidence>
<dbReference type="AlphaFoldDB" id="A0A840WQT0"/>
<dbReference type="FunFam" id="1.20.200.10:FF:000015">
    <property type="entry name" value="argininosuccinate lyase isoform X2"/>
    <property type="match status" value="1"/>
</dbReference>
<dbReference type="InterPro" id="IPR029419">
    <property type="entry name" value="Arg_succ_lyase_C"/>
</dbReference>
<evidence type="ECO:0000259" key="9">
    <source>
        <dbReference type="Pfam" id="PF14698"/>
    </source>
</evidence>
<dbReference type="Proteomes" id="UP000553766">
    <property type="component" value="Unassembled WGS sequence"/>
</dbReference>
<reference evidence="10 11" key="1">
    <citation type="submission" date="2020-08" db="EMBL/GenBank/DDBJ databases">
        <title>Genomic Encyclopedia of Type Strains, Phase IV (KMG-IV): sequencing the most valuable type-strain genomes for metagenomic binning, comparative biology and taxonomic classification.</title>
        <authorList>
            <person name="Goeker M."/>
        </authorList>
    </citation>
    <scope>NUCLEOTIDE SEQUENCE [LARGE SCALE GENOMIC DNA]</scope>
    <source>
        <strain evidence="10 11">DSM 103377</strain>
    </source>
</reference>
<dbReference type="HAMAP" id="MF_00006">
    <property type="entry name" value="Arg_succ_lyase"/>
    <property type="match status" value="1"/>
</dbReference>
<dbReference type="Pfam" id="PF00206">
    <property type="entry name" value="Lyase_1"/>
    <property type="match status" value="1"/>
</dbReference>
<dbReference type="UniPathway" id="UPA00068">
    <property type="reaction ID" value="UER00114"/>
</dbReference>
<feature type="domain" description="Argininosuccinate lyase C-terminal" evidence="9">
    <location>
        <begin position="370"/>
        <end position="439"/>
    </location>
</feature>
<evidence type="ECO:0000313" key="10">
    <source>
        <dbReference type="EMBL" id="MBB5516042.1"/>
    </source>
</evidence>
<dbReference type="Gene3D" id="1.20.200.10">
    <property type="entry name" value="Fumarase/aspartase (Central domain)"/>
    <property type="match status" value="1"/>
</dbReference>
<keyword evidence="7" id="KW-0963">Cytoplasm</keyword>
<comment type="similarity">
    <text evidence="7">Belongs to the lyase 1 family. Argininosuccinate lyase subfamily.</text>
</comment>
<evidence type="ECO:0000256" key="4">
    <source>
        <dbReference type="ARBA" id="ARBA00022571"/>
    </source>
</evidence>
<comment type="catalytic activity">
    <reaction evidence="1 7">
        <text>2-(N(omega)-L-arginino)succinate = fumarate + L-arginine</text>
        <dbReference type="Rhea" id="RHEA:24020"/>
        <dbReference type="ChEBI" id="CHEBI:29806"/>
        <dbReference type="ChEBI" id="CHEBI:32682"/>
        <dbReference type="ChEBI" id="CHEBI:57472"/>
        <dbReference type="EC" id="4.3.2.1"/>
    </reaction>
</comment>
<sequence>MSDPKSSNAMWGGRFAAGPDAIMEAINASIDFDQRLAAQDIQGSLAHAAMLAAQDIITDADEKAIREGLLTVLSEIEAGDFPFSRALEDIHMNVEARLRDLIGAPAGRLHTARSRNDQVAVDFRLWVRDQCDQAEAALTALIKVLVDQAEAGADAVMPGFTHLQTAQPVTWGHHMMAYVEMLARDRSRFVDARARMNESPLGAAALAGTGFPIDRDATAKALGFDRPMANSLDAVADRDFALEFLSASSICATHLSRLAEEIVIWSSAQFRFVTLSDRFSTGSSIMPQKKNPDAAELIRAKVARITGALVALLTVMKGLPLTYSKDMQEDKEQVFDAADTLMLALAAMTGMIADMEPRRDNLRAAAASGFSTATDLADWLVREAGLPFRDAHHVTGALVKMAEDKGCDLPDLTLADMQSVHGDITESVFDVLTVEASVASRQSYGGTAPDQVRAQIARWREALA</sequence>
<dbReference type="InterPro" id="IPR008948">
    <property type="entry name" value="L-Aspartase-like"/>
</dbReference>
<dbReference type="InterPro" id="IPR009049">
    <property type="entry name" value="Argininosuccinate_lyase"/>
</dbReference>
<dbReference type="CDD" id="cd01359">
    <property type="entry name" value="Argininosuccinate_lyase"/>
    <property type="match status" value="1"/>
</dbReference>
<evidence type="ECO:0000256" key="7">
    <source>
        <dbReference type="HAMAP-Rule" id="MF_00006"/>
    </source>
</evidence>
<dbReference type="InterPro" id="IPR022761">
    <property type="entry name" value="Fumarate_lyase_N"/>
</dbReference>
<proteinExistence type="inferred from homology"/>
<dbReference type="PROSITE" id="PS00163">
    <property type="entry name" value="FUMARATE_LYASES"/>
    <property type="match status" value="1"/>
</dbReference>
<comment type="pathway">
    <text evidence="2 7">Amino-acid biosynthesis; L-arginine biosynthesis; L-arginine from L-ornithine and carbamoyl phosphate: step 3/3.</text>
</comment>
<keyword evidence="11" id="KW-1185">Reference proteome</keyword>
<name>A0A840WQT0_9RHOB</name>
<feature type="domain" description="Fumarate lyase N-terminal" evidence="8">
    <location>
        <begin position="13"/>
        <end position="307"/>
    </location>
</feature>
<evidence type="ECO:0000313" key="11">
    <source>
        <dbReference type="Proteomes" id="UP000553766"/>
    </source>
</evidence>
<keyword evidence="5 7" id="KW-0028">Amino-acid biosynthesis</keyword>
<dbReference type="RefSeq" id="WP_184011250.1">
    <property type="nucleotide sequence ID" value="NZ_JACIJS010000005.1"/>
</dbReference>
<dbReference type="FunFam" id="1.10.40.30:FF:000001">
    <property type="entry name" value="Argininosuccinate lyase"/>
    <property type="match status" value="1"/>
</dbReference>
<evidence type="ECO:0000256" key="1">
    <source>
        <dbReference type="ARBA" id="ARBA00000985"/>
    </source>
</evidence>
<dbReference type="InterPro" id="IPR000362">
    <property type="entry name" value="Fumarate_lyase_fam"/>
</dbReference>
<dbReference type="InterPro" id="IPR024083">
    <property type="entry name" value="Fumarase/histidase_N"/>
</dbReference>
<evidence type="ECO:0000259" key="8">
    <source>
        <dbReference type="Pfam" id="PF00206"/>
    </source>
</evidence>
<dbReference type="Gene3D" id="1.10.275.10">
    <property type="entry name" value="Fumarase/aspartase (N-terminal domain)"/>
    <property type="match status" value="1"/>
</dbReference>
<gene>
    <name evidence="7" type="primary">argH</name>
    <name evidence="10" type="ORF">FHS89_002062</name>
</gene>
<dbReference type="Gene3D" id="1.10.40.30">
    <property type="entry name" value="Fumarase/aspartase (C-terminal domain)"/>
    <property type="match status" value="1"/>
</dbReference>
<organism evidence="10 11">
    <name type="scientific">Rubricella aquisinus</name>
    <dbReference type="NCBI Taxonomy" id="2028108"/>
    <lineage>
        <taxon>Bacteria</taxon>
        <taxon>Pseudomonadati</taxon>
        <taxon>Pseudomonadota</taxon>
        <taxon>Alphaproteobacteria</taxon>
        <taxon>Rhodobacterales</taxon>
        <taxon>Paracoccaceae</taxon>
        <taxon>Rubricella</taxon>
    </lineage>
</organism>
<comment type="caution">
    <text evidence="10">The sequence shown here is derived from an EMBL/GenBank/DDBJ whole genome shotgun (WGS) entry which is preliminary data.</text>
</comment>
<dbReference type="SUPFAM" id="SSF48557">
    <property type="entry name" value="L-aspartase-like"/>
    <property type="match status" value="1"/>
</dbReference>
<dbReference type="PANTHER" id="PTHR43814:SF1">
    <property type="entry name" value="ARGININOSUCCINATE LYASE"/>
    <property type="match status" value="1"/>
</dbReference>
<evidence type="ECO:0000256" key="3">
    <source>
        <dbReference type="ARBA" id="ARBA00012338"/>
    </source>
</evidence>
<dbReference type="PRINTS" id="PR00145">
    <property type="entry name" value="ARGSUCLYASE"/>
</dbReference>
<dbReference type="Pfam" id="PF14698">
    <property type="entry name" value="ASL_C2"/>
    <property type="match status" value="1"/>
</dbReference>
<accession>A0A840WQT0</accession>
<keyword evidence="4 7" id="KW-0055">Arginine biosynthesis</keyword>
<dbReference type="InterPro" id="IPR020557">
    <property type="entry name" value="Fumarate_lyase_CS"/>
</dbReference>
<keyword evidence="6 7" id="KW-0456">Lyase</keyword>
<dbReference type="EC" id="4.3.2.1" evidence="3 7"/>
<dbReference type="FunFam" id="1.10.275.10:FF:000002">
    <property type="entry name" value="Argininosuccinate lyase"/>
    <property type="match status" value="1"/>
</dbReference>
<evidence type="ECO:0000256" key="5">
    <source>
        <dbReference type="ARBA" id="ARBA00022605"/>
    </source>
</evidence>